<reference evidence="2" key="1">
    <citation type="submission" date="2022-11" db="UniProtKB">
        <authorList>
            <consortium name="WormBaseParasite"/>
        </authorList>
    </citation>
    <scope>IDENTIFICATION</scope>
</reference>
<proteinExistence type="predicted"/>
<evidence type="ECO:0000313" key="1">
    <source>
        <dbReference type="Proteomes" id="UP000887566"/>
    </source>
</evidence>
<dbReference type="AlphaFoldDB" id="A0A914UZL6"/>
<keyword evidence="1" id="KW-1185">Reference proteome</keyword>
<organism evidence="1 2">
    <name type="scientific">Plectus sambesii</name>
    <dbReference type="NCBI Taxonomy" id="2011161"/>
    <lineage>
        <taxon>Eukaryota</taxon>
        <taxon>Metazoa</taxon>
        <taxon>Ecdysozoa</taxon>
        <taxon>Nematoda</taxon>
        <taxon>Chromadorea</taxon>
        <taxon>Plectida</taxon>
        <taxon>Plectina</taxon>
        <taxon>Plectoidea</taxon>
        <taxon>Plectidae</taxon>
        <taxon>Plectus</taxon>
    </lineage>
</organism>
<dbReference type="Proteomes" id="UP000887566">
    <property type="component" value="Unplaced"/>
</dbReference>
<name>A0A914UZL6_9BILA</name>
<accession>A0A914UZL6</accession>
<dbReference type="WBParaSite" id="PSAMB.scaffold13412size2282.g35463.t1">
    <property type="protein sequence ID" value="PSAMB.scaffold13412size2282.g35463.t1"/>
    <property type="gene ID" value="PSAMB.scaffold13412size2282.g35463"/>
</dbReference>
<protein>
    <submittedName>
        <fullName evidence="2">Uncharacterized protein</fullName>
    </submittedName>
</protein>
<sequence length="76" mass="8957">MTETVQMPHKHVRSIGRHRQQETAVQRRMGWYYYRGWMNFGWAARIVTERRQAAAATATATRQAGCGHLYQVIHVW</sequence>
<evidence type="ECO:0000313" key="2">
    <source>
        <dbReference type="WBParaSite" id="PSAMB.scaffold13412size2282.g35463.t1"/>
    </source>
</evidence>